<dbReference type="EMBL" id="VSRR010032606">
    <property type="protein sequence ID" value="MPC71268.1"/>
    <property type="molecule type" value="Genomic_DNA"/>
</dbReference>
<keyword evidence="4" id="KW-1185">Reference proteome</keyword>
<feature type="coiled-coil region" evidence="1">
    <location>
        <begin position="229"/>
        <end position="267"/>
    </location>
</feature>
<reference evidence="3 4" key="1">
    <citation type="submission" date="2019-05" db="EMBL/GenBank/DDBJ databases">
        <title>Another draft genome of Portunus trituberculatus and its Hox gene families provides insights of decapod evolution.</title>
        <authorList>
            <person name="Jeong J.-H."/>
            <person name="Song I."/>
            <person name="Kim S."/>
            <person name="Choi T."/>
            <person name="Kim D."/>
            <person name="Ryu S."/>
            <person name="Kim W."/>
        </authorList>
    </citation>
    <scope>NUCLEOTIDE SEQUENCE [LARGE SCALE GENOMIC DNA]</scope>
    <source>
        <tissue evidence="3">Muscle</tissue>
    </source>
</reference>
<name>A0A5B7HRD1_PORTR</name>
<protein>
    <submittedName>
        <fullName evidence="3">Uncharacterized protein</fullName>
    </submittedName>
</protein>
<evidence type="ECO:0000313" key="3">
    <source>
        <dbReference type="EMBL" id="MPC71268.1"/>
    </source>
</evidence>
<feature type="region of interest" description="Disordered" evidence="2">
    <location>
        <begin position="1"/>
        <end position="62"/>
    </location>
</feature>
<keyword evidence="1" id="KW-0175">Coiled coil</keyword>
<gene>
    <name evidence="3" type="ORF">E2C01_065540</name>
</gene>
<comment type="caution">
    <text evidence="3">The sequence shown here is derived from an EMBL/GenBank/DDBJ whole genome shotgun (WGS) entry which is preliminary data.</text>
</comment>
<dbReference type="Proteomes" id="UP000324222">
    <property type="component" value="Unassembled WGS sequence"/>
</dbReference>
<organism evidence="3 4">
    <name type="scientific">Portunus trituberculatus</name>
    <name type="common">Swimming crab</name>
    <name type="synonym">Neptunus trituberculatus</name>
    <dbReference type="NCBI Taxonomy" id="210409"/>
    <lineage>
        <taxon>Eukaryota</taxon>
        <taxon>Metazoa</taxon>
        <taxon>Ecdysozoa</taxon>
        <taxon>Arthropoda</taxon>
        <taxon>Crustacea</taxon>
        <taxon>Multicrustacea</taxon>
        <taxon>Malacostraca</taxon>
        <taxon>Eumalacostraca</taxon>
        <taxon>Eucarida</taxon>
        <taxon>Decapoda</taxon>
        <taxon>Pleocyemata</taxon>
        <taxon>Brachyura</taxon>
        <taxon>Eubrachyura</taxon>
        <taxon>Portunoidea</taxon>
        <taxon>Portunidae</taxon>
        <taxon>Portuninae</taxon>
        <taxon>Portunus</taxon>
    </lineage>
</organism>
<feature type="compositionally biased region" description="Polar residues" evidence="2">
    <location>
        <begin position="45"/>
        <end position="54"/>
    </location>
</feature>
<dbReference type="AlphaFoldDB" id="A0A5B7HRD1"/>
<feature type="compositionally biased region" description="Polar residues" evidence="2">
    <location>
        <begin position="179"/>
        <end position="189"/>
    </location>
</feature>
<dbReference type="OrthoDB" id="6375662at2759"/>
<sequence>MANEWNMNILEPVVEISDKPKDNSKKRKGRTIQGVSRKKGRPSKVQENNFSDVSIKQEPSDPLPVAVPLEEVSHNVPMATIPMDSNATPPLPLYQVPAGNLAVYVSQPQPLVIQHTVAVQNTDNLLINQPPNVNSPSTSDKSIQDIHSEVDLESNIKQEEQMENVFVVPFGKSLETENKSSSGKQSSTEPDVVECESSDELARRKRRAAIAAIMGGPSHRKLRDLTFKLVELNNKNLKCDNRIEKIKDEFKKRLQVVEIEKKGIEQEIDKVLASIQDWKDAKKQSL</sequence>
<accession>A0A5B7HRD1</accession>
<proteinExistence type="predicted"/>
<feature type="region of interest" description="Disordered" evidence="2">
    <location>
        <begin position="175"/>
        <end position="199"/>
    </location>
</feature>
<evidence type="ECO:0000256" key="2">
    <source>
        <dbReference type="SAM" id="MobiDB-lite"/>
    </source>
</evidence>
<feature type="compositionally biased region" description="Basic residues" evidence="2">
    <location>
        <begin position="24"/>
        <end position="42"/>
    </location>
</feature>
<evidence type="ECO:0000256" key="1">
    <source>
        <dbReference type="SAM" id="Coils"/>
    </source>
</evidence>
<evidence type="ECO:0000313" key="4">
    <source>
        <dbReference type="Proteomes" id="UP000324222"/>
    </source>
</evidence>